<evidence type="ECO:0000256" key="3">
    <source>
        <dbReference type="PIRSR" id="PIRSR603782-1"/>
    </source>
</evidence>
<organism evidence="6 7">
    <name type="scientific">Aureimonas fodinaquatilis</name>
    <dbReference type="NCBI Taxonomy" id="2565783"/>
    <lineage>
        <taxon>Bacteria</taxon>
        <taxon>Pseudomonadati</taxon>
        <taxon>Pseudomonadota</taxon>
        <taxon>Alphaproteobacteria</taxon>
        <taxon>Hyphomicrobiales</taxon>
        <taxon>Aurantimonadaceae</taxon>
        <taxon>Aureimonas</taxon>
    </lineage>
</organism>
<evidence type="ECO:0000256" key="4">
    <source>
        <dbReference type="PIRSR" id="PIRSR603782-2"/>
    </source>
</evidence>
<gene>
    <name evidence="6" type="ORF">FPY71_05850</name>
</gene>
<dbReference type="CDD" id="cd02968">
    <property type="entry name" value="SCO"/>
    <property type="match status" value="1"/>
</dbReference>
<keyword evidence="3" id="KW-0479">Metal-binding</keyword>
<evidence type="ECO:0000313" key="6">
    <source>
        <dbReference type="EMBL" id="KAA0972750.1"/>
    </source>
</evidence>
<dbReference type="OrthoDB" id="9790194at2"/>
<feature type="binding site" evidence="3">
    <location>
        <position position="63"/>
    </location>
    <ligand>
        <name>Cu cation</name>
        <dbReference type="ChEBI" id="CHEBI:23378"/>
    </ligand>
</feature>
<dbReference type="InterPro" id="IPR036249">
    <property type="entry name" value="Thioredoxin-like_sf"/>
</dbReference>
<keyword evidence="5" id="KW-0732">Signal</keyword>
<comment type="caution">
    <text evidence="6">The sequence shown here is derived from an EMBL/GenBank/DDBJ whole genome shotgun (WGS) entry which is preliminary data.</text>
</comment>
<name>A0A5B0E4T7_9HYPH</name>
<reference evidence="6 7" key="1">
    <citation type="submission" date="2019-08" db="EMBL/GenBank/DDBJ databases">
        <title>Aureimonas fodiniaquatilis sp. nov., isolated from a coal mine wastewater.</title>
        <authorList>
            <person name="Kim W."/>
        </authorList>
    </citation>
    <scope>NUCLEOTIDE SEQUENCE [LARGE SCALE GENOMIC DNA]</scope>
    <source>
        <strain evidence="6 7">CAU 1482</strain>
    </source>
</reference>
<dbReference type="GO" id="GO:0046872">
    <property type="term" value="F:metal ion binding"/>
    <property type="evidence" value="ECO:0007669"/>
    <property type="project" value="UniProtKB-KW"/>
</dbReference>
<keyword evidence="4" id="KW-1015">Disulfide bond</keyword>
<evidence type="ECO:0000256" key="1">
    <source>
        <dbReference type="ARBA" id="ARBA00010996"/>
    </source>
</evidence>
<feature type="disulfide bond" description="Redox-active" evidence="4">
    <location>
        <begin position="63"/>
        <end position="67"/>
    </location>
</feature>
<keyword evidence="7" id="KW-1185">Reference proteome</keyword>
<accession>A0A5B0E4T7</accession>
<dbReference type="Pfam" id="PF02630">
    <property type="entry name" value="SCO1-SenC"/>
    <property type="match status" value="1"/>
</dbReference>
<keyword evidence="2 3" id="KW-0186">Copper</keyword>
<proteinExistence type="inferred from homology"/>
<sequence length="186" mass="20089">MVVVVAVALAIVWALGARQVTTVGQALEPYGTPFQLTDQNGETISETDLRGGAAAVFFGFTHCPEVCPTTLYELAGHQQALAADGQELKVFFVTVDPERDTPEVMKSYISGLDANITAISGDPEAVRAMLKGWGVHYTRVETDGDYTMDHTASVFLLGREGQFVGTLAYGENTDTAREKLKRLTTL</sequence>
<dbReference type="InterPro" id="IPR003782">
    <property type="entry name" value="SCO1/SenC"/>
</dbReference>
<comment type="similarity">
    <text evidence="1">Belongs to the SCO1/2 family.</text>
</comment>
<dbReference type="PANTHER" id="PTHR12151:SF25">
    <property type="entry name" value="LINALOOL DEHYDRATASE_ISOMERASE DOMAIN-CONTAINING PROTEIN"/>
    <property type="match status" value="1"/>
</dbReference>
<evidence type="ECO:0000256" key="5">
    <source>
        <dbReference type="SAM" id="SignalP"/>
    </source>
</evidence>
<feature type="binding site" evidence="3">
    <location>
        <position position="150"/>
    </location>
    <ligand>
        <name>Cu cation</name>
        <dbReference type="ChEBI" id="CHEBI:23378"/>
    </ligand>
</feature>
<dbReference type="AlphaFoldDB" id="A0A5B0E4T7"/>
<evidence type="ECO:0000313" key="7">
    <source>
        <dbReference type="Proteomes" id="UP000324738"/>
    </source>
</evidence>
<protein>
    <submittedName>
        <fullName evidence="6">SCO family protein</fullName>
    </submittedName>
</protein>
<dbReference type="PANTHER" id="PTHR12151">
    <property type="entry name" value="ELECTRON TRANSPORT PROTIN SCO1/SENC FAMILY MEMBER"/>
    <property type="match status" value="1"/>
</dbReference>
<dbReference type="EMBL" id="VTWH01000001">
    <property type="protein sequence ID" value="KAA0972750.1"/>
    <property type="molecule type" value="Genomic_DNA"/>
</dbReference>
<dbReference type="FunFam" id="3.40.30.10:FF:000013">
    <property type="entry name" value="Blast:Protein SCO1 homolog, mitochondrial"/>
    <property type="match status" value="1"/>
</dbReference>
<evidence type="ECO:0000256" key="2">
    <source>
        <dbReference type="ARBA" id="ARBA00023008"/>
    </source>
</evidence>
<dbReference type="Proteomes" id="UP000324738">
    <property type="component" value="Unassembled WGS sequence"/>
</dbReference>
<dbReference type="Gene3D" id="3.40.30.10">
    <property type="entry name" value="Glutaredoxin"/>
    <property type="match status" value="1"/>
</dbReference>
<dbReference type="SUPFAM" id="SSF52833">
    <property type="entry name" value="Thioredoxin-like"/>
    <property type="match status" value="1"/>
</dbReference>
<feature type="chain" id="PRO_5022767349" evidence="5">
    <location>
        <begin position="20"/>
        <end position="186"/>
    </location>
</feature>
<feature type="binding site" evidence="3">
    <location>
        <position position="67"/>
    </location>
    <ligand>
        <name>Cu cation</name>
        <dbReference type="ChEBI" id="CHEBI:23378"/>
    </ligand>
</feature>
<feature type="signal peptide" evidence="5">
    <location>
        <begin position="1"/>
        <end position="19"/>
    </location>
</feature>